<dbReference type="Proteomes" id="UP000033123">
    <property type="component" value="Chromosome"/>
</dbReference>
<dbReference type="InterPro" id="IPR048950">
    <property type="entry name" value="Ppx_GppA_C"/>
</dbReference>
<name>A0A0E3LDD4_9EURY</name>
<dbReference type="CDD" id="cd00077">
    <property type="entry name" value="HDc"/>
    <property type="match status" value="1"/>
</dbReference>
<dbReference type="HOGENOM" id="CLU_1280818_0_0_2"/>
<feature type="region of interest" description="Disordered" evidence="1">
    <location>
        <begin position="1"/>
        <end position="23"/>
    </location>
</feature>
<organism evidence="3 4">
    <name type="scientific">Methanosarcina siciliae C2J</name>
    <dbReference type="NCBI Taxonomy" id="1434118"/>
    <lineage>
        <taxon>Archaea</taxon>
        <taxon>Methanobacteriati</taxon>
        <taxon>Methanobacteriota</taxon>
        <taxon>Stenosarchaea group</taxon>
        <taxon>Methanomicrobia</taxon>
        <taxon>Methanosarcinales</taxon>
        <taxon>Methanosarcinaceae</taxon>
        <taxon>Methanosarcina</taxon>
    </lineage>
</organism>
<proteinExistence type="predicted"/>
<evidence type="ECO:0000313" key="4">
    <source>
        <dbReference type="Proteomes" id="UP000033123"/>
    </source>
</evidence>
<dbReference type="GeneID" id="24872135"/>
<dbReference type="InterPro" id="IPR050273">
    <property type="entry name" value="GppA/Ppx_hydrolase"/>
</dbReference>
<evidence type="ECO:0000313" key="3">
    <source>
        <dbReference type="EMBL" id="AKB37076.1"/>
    </source>
</evidence>
<gene>
    <name evidence="3" type="ORF">MSSAC_2486</name>
</gene>
<protein>
    <recommendedName>
        <fullName evidence="2">Ppx/GppA phosphatase C-terminal domain-containing protein</fullName>
    </recommendedName>
</protein>
<dbReference type="PANTHER" id="PTHR30005">
    <property type="entry name" value="EXOPOLYPHOSPHATASE"/>
    <property type="match status" value="1"/>
</dbReference>
<dbReference type="Gene3D" id="1.10.3210.10">
    <property type="entry name" value="Hypothetical protein af1432"/>
    <property type="match status" value="1"/>
</dbReference>
<dbReference type="SUPFAM" id="SSF109604">
    <property type="entry name" value="HD-domain/PDEase-like"/>
    <property type="match status" value="1"/>
</dbReference>
<evidence type="ECO:0000259" key="2">
    <source>
        <dbReference type="Pfam" id="PF21447"/>
    </source>
</evidence>
<reference evidence="3 4" key="1">
    <citation type="submission" date="2014-07" db="EMBL/GenBank/DDBJ databases">
        <title>Methanogenic archaea and the global carbon cycle.</title>
        <authorList>
            <person name="Henriksen J.R."/>
            <person name="Luke J."/>
            <person name="Reinhart S."/>
            <person name="Benedict M.N."/>
            <person name="Youngblut N.D."/>
            <person name="Metcalf M.E."/>
            <person name="Whitaker R.J."/>
            <person name="Metcalf W.W."/>
        </authorList>
    </citation>
    <scope>NUCLEOTIDE SEQUENCE [LARGE SCALE GENOMIC DNA]</scope>
    <source>
        <strain evidence="3 4">C2J</strain>
    </source>
</reference>
<sequence>MSSNFKSERKSGSENDTLPEPMPLEDLFHKYGIERSHADNVARNALELFEILAPIHGLGPEYRTLVEMAALVHDTGVVTDLENHHRAGRDILLRHPPAELPERLWPVVAWTAFLHKKRVGKEKVAKLKGKAFGKMPEDLQDVTLKVAALIRLADALDYSRMESRLGKATFKGRKVKFEIIGQGAEIDAERMYKKGDLWSLLYDTEIEFKPQSKKS</sequence>
<accession>A0A0E3LDD4</accession>
<dbReference type="STRING" id="1434118.MSSAC_2486"/>
<dbReference type="KEGG" id="msj:MSSAC_2486"/>
<evidence type="ECO:0000256" key="1">
    <source>
        <dbReference type="SAM" id="MobiDB-lite"/>
    </source>
</evidence>
<dbReference type="InterPro" id="IPR003607">
    <property type="entry name" value="HD/PDEase_dom"/>
</dbReference>
<dbReference type="Pfam" id="PF21447">
    <property type="entry name" value="Ppx-GppA_III"/>
    <property type="match status" value="1"/>
</dbReference>
<dbReference type="RefSeq" id="WP_048183239.1">
    <property type="nucleotide sequence ID" value="NZ_CP009508.1"/>
</dbReference>
<dbReference type="EMBL" id="CP009508">
    <property type="protein sequence ID" value="AKB37076.1"/>
    <property type="molecule type" value="Genomic_DNA"/>
</dbReference>
<feature type="domain" description="Ppx/GppA phosphatase C-terminal" evidence="2">
    <location>
        <begin position="25"/>
        <end position="165"/>
    </location>
</feature>
<dbReference type="AlphaFoldDB" id="A0A0E3LDD4"/>
<dbReference type="GO" id="GO:0006357">
    <property type="term" value="P:regulation of transcription by RNA polymerase II"/>
    <property type="evidence" value="ECO:0007669"/>
    <property type="project" value="TreeGrafter"/>
</dbReference>
<dbReference type="PANTHER" id="PTHR30005:SF0">
    <property type="entry name" value="RETROGRADE REGULATION PROTEIN 2"/>
    <property type="match status" value="1"/>
</dbReference>
<dbReference type="PATRIC" id="fig|1434118.4.peg.3226"/>
<feature type="compositionally biased region" description="Basic and acidic residues" evidence="1">
    <location>
        <begin position="1"/>
        <end position="13"/>
    </location>
</feature>